<reference evidence="3" key="1">
    <citation type="journal article" date="2015" name="Proc. Natl. Acad. Sci. U.S.A.">
        <title>Genome sequencing of adzuki bean (Vigna angularis) provides insight into high starch and low fat accumulation and domestication.</title>
        <authorList>
            <person name="Yang K."/>
            <person name="Tian Z."/>
            <person name="Chen C."/>
            <person name="Luo L."/>
            <person name="Zhao B."/>
            <person name="Wang Z."/>
            <person name="Yu L."/>
            <person name="Li Y."/>
            <person name="Sun Y."/>
            <person name="Li W."/>
            <person name="Chen Y."/>
            <person name="Li Y."/>
            <person name="Zhang Y."/>
            <person name="Ai D."/>
            <person name="Zhao J."/>
            <person name="Shang C."/>
            <person name="Ma Y."/>
            <person name="Wu B."/>
            <person name="Wang M."/>
            <person name="Gao L."/>
            <person name="Sun D."/>
            <person name="Zhang P."/>
            <person name="Guo F."/>
            <person name="Wang W."/>
            <person name="Li Y."/>
            <person name="Wang J."/>
            <person name="Varshney R.K."/>
            <person name="Wang J."/>
            <person name="Ling H.Q."/>
            <person name="Wan P."/>
        </authorList>
    </citation>
    <scope>NUCLEOTIDE SEQUENCE</scope>
    <source>
        <strain evidence="3">cv. Jingnong 6</strain>
    </source>
</reference>
<dbReference type="EMBL" id="KQ258253">
    <property type="protein sequence ID" value="KOM25072.1"/>
    <property type="molecule type" value="Genomic_DNA"/>
</dbReference>
<feature type="compositionally biased region" description="Basic and acidic residues" evidence="1">
    <location>
        <begin position="75"/>
        <end position="88"/>
    </location>
</feature>
<dbReference type="AlphaFoldDB" id="A0A0L9T3D1"/>
<feature type="region of interest" description="Disordered" evidence="1">
    <location>
        <begin position="74"/>
        <end position="222"/>
    </location>
</feature>
<organism evidence="2 3">
    <name type="scientific">Phaseolus angularis</name>
    <name type="common">Azuki bean</name>
    <name type="synonym">Vigna angularis</name>
    <dbReference type="NCBI Taxonomy" id="3914"/>
    <lineage>
        <taxon>Eukaryota</taxon>
        <taxon>Viridiplantae</taxon>
        <taxon>Streptophyta</taxon>
        <taxon>Embryophyta</taxon>
        <taxon>Tracheophyta</taxon>
        <taxon>Spermatophyta</taxon>
        <taxon>Magnoliopsida</taxon>
        <taxon>eudicotyledons</taxon>
        <taxon>Gunneridae</taxon>
        <taxon>Pentapetalae</taxon>
        <taxon>rosids</taxon>
        <taxon>fabids</taxon>
        <taxon>Fabales</taxon>
        <taxon>Fabaceae</taxon>
        <taxon>Papilionoideae</taxon>
        <taxon>50 kb inversion clade</taxon>
        <taxon>NPAAA clade</taxon>
        <taxon>indigoferoid/millettioid clade</taxon>
        <taxon>Phaseoleae</taxon>
        <taxon>Vigna</taxon>
    </lineage>
</organism>
<evidence type="ECO:0000313" key="3">
    <source>
        <dbReference type="Proteomes" id="UP000053144"/>
    </source>
</evidence>
<feature type="region of interest" description="Disordered" evidence="1">
    <location>
        <begin position="1"/>
        <end position="31"/>
    </location>
</feature>
<feature type="compositionally biased region" description="Basic and acidic residues" evidence="1">
    <location>
        <begin position="96"/>
        <end position="106"/>
    </location>
</feature>
<feature type="compositionally biased region" description="Basic and acidic residues" evidence="1">
    <location>
        <begin position="170"/>
        <end position="193"/>
    </location>
</feature>
<protein>
    <submittedName>
        <fullName evidence="2">Uncharacterized protein</fullName>
    </submittedName>
</protein>
<sequence length="324" mass="36088">MKEFEESPLRAKTAAEHHLEERHLPLSGKSEAKIPELYASVPNRGLKLNDFASGQVNRSSMFTSTASVVTITETEVWHEEHDPKEKNKLHGSPVVRLEDPDSEEHYYYTPKLTTKLRQDRLPSPAKTRRHHPAPDHPPPKAISPHHPAANDLSLASREIDGETGGTRKGWSGEKRAGEGEDIKVTVESHDGARSRGLAKSNVHDGPAATENRHAAQTPPRELDHTVGDVGAVGNLYDVASHRVGVVSEKNGKGKMVHHGSIDEQPKLHAPVRFKGTVWVVKELKDNGIIEIEAPYSRRVKKVTKKMLMSWSERKKKNINRKEVT</sequence>
<gene>
    <name evidence="2" type="ORF">LR48_Vigan48s000500</name>
</gene>
<accession>A0A0L9T3D1</accession>
<dbReference type="Gramene" id="KOM25072">
    <property type="protein sequence ID" value="KOM25072"/>
    <property type="gene ID" value="LR48_Vigan48s000500"/>
</dbReference>
<evidence type="ECO:0000256" key="1">
    <source>
        <dbReference type="SAM" id="MobiDB-lite"/>
    </source>
</evidence>
<dbReference type="Proteomes" id="UP000053144">
    <property type="component" value="Unassembled WGS sequence"/>
</dbReference>
<evidence type="ECO:0000313" key="2">
    <source>
        <dbReference type="EMBL" id="KOM25072.1"/>
    </source>
</evidence>
<proteinExistence type="predicted"/>
<name>A0A0L9T3D1_PHAAN</name>